<proteinExistence type="predicted"/>
<evidence type="ECO:0000313" key="1">
    <source>
        <dbReference type="EMBL" id="CAB5217914.1"/>
    </source>
</evidence>
<gene>
    <name evidence="1" type="ORF">UFOVP207_43</name>
</gene>
<dbReference type="EMBL" id="LR798256">
    <property type="protein sequence ID" value="CAB5217914.1"/>
    <property type="molecule type" value="Genomic_DNA"/>
</dbReference>
<accession>A0A6J7WP83</accession>
<sequence length="61" mass="7059">MEHSLKISNISHSQLSIVRHYGACIINGKEYIYNPVTDELDLKVKKVKKKEYISSNQIKLL</sequence>
<protein>
    <submittedName>
        <fullName evidence="1">Uncharacterized protein</fullName>
    </submittedName>
</protein>
<reference evidence="1" key="1">
    <citation type="submission" date="2020-05" db="EMBL/GenBank/DDBJ databases">
        <authorList>
            <person name="Chiriac C."/>
            <person name="Salcher M."/>
            <person name="Ghai R."/>
            <person name="Kavagutti S V."/>
        </authorList>
    </citation>
    <scope>NUCLEOTIDE SEQUENCE</scope>
</reference>
<organism evidence="1">
    <name type="scientific">uncultured Caudovirales phage</name>
    <dbReference type="NCBI Taxonomy" id="2100421"/>
    <lineage>
        <taxon>Viruses</taxon>
        <taxon>Duplodnaviria</taxon>
        <taxon>Heunggongvirae</taxon>
        <taxon>Uroviricota</taxon>
        <taxon>Caudoviricetes</taxon>
        <taxon>Peduoviridae</taxon>
        <taxon>Maltschvirus</taxon>
        <taxon>Maltschvirus maltsch</taxon>
    </lineage>
</organism>
<name>A0A6J7WP83_9CAUD</name>